<dbReference type="Proteomes" id="UP000242497">
    <property type="component" value="Unassembled WGS sequence"/>
</dbReference>
<protein>
    <submittedName>
        <fullName evidence="2">Phage replisome organizer, putative, N-terminal region</fullName>
    </submittedName>
</protein>
<proteinExistence type="predicted"/>
<organism evidence="2 3">
    <name type="scientific">Tepidibacter formicigenes DSM 15518</name>
    <dbReference type="NCBI Taxonomy" id="1123349"/>
    <lineage>
        <taxon>Bacteria</taxon>
        <taxon>Bacillati</taxon>
        <taxon>Bacillota</taxon>
        <taxon>Clostridia</taxon>
        <taxon>Peptostreptococcales</taxon>
        <taxon>Peptostreptococcaceae</taxon>
        <taxon>Tepidibacter</taxon>
    </lineage>
</organism>
<dbReference type="STRING" id="1123349.SAMN02744037_02381"/>
<accession>A0A1M6SMZ4</accession>
<keyword evidence="3" id="KW-1185">Reference proteome</keyword>
<name>A0A1M6SMZ4_9FIRM</name>
<reference evidence="3" key="1">
    <citation type="submission" date="2016-11" db="EMBL/GenBank/DDBJ databases">
        <authorList>
            <person name="Varghese N."/>
            <person name="Submissions S."/>
        </authorList>
    </citation>
    <scope>NUCLEOTIDE SEQUENCE [LARGE SCALE GENOMIC DNA]</scope>
    <source>
        <strain evidence="3">DSM 15518</strain>
    </source>
</reference>
<evidence type="ECO:0000313" key="3">
    <source>
        <dbReference type="Proteomes" id="UP000242497"/>
    </source>
</evidence>
<dbReference type="PANTHER" id="PTHR37293:SF7">
    <property type="entry name" value="HYPOTHETICAL PHAGE PROTEIN"/>
    <property type="match status" value="1"/>
</dbReference>
<dbReference type="OrthoDB" id="3199595at2"/>
<evidence type="ECO:0000313" key="2">
    <source>
        <dbReference type="EMBL" id="SHK45968.1"/>
    </source>
</evidence>
<dbReference type="NCBIfam" id="TIGR01714">
    <property type="entry name" value="phage_rep_org_N"/>
    <property type="match status" value="1"/>
</dbReference>
<sequence>MAAVKWIKLTINMFEDEKIRLIESMPDSDSILIIWIKLLTLAGKCNAGGYIFLTENIPYTDEMLATVFNKPLNTVRLALETFKRFGMINLDENNSIKITNWEKHQNVDGLDKIREQTRKRVAKHREKQKLLNNDVTSNVTVTQSNAIEEDIDKDIDKEKENKKKKIKYAEFVSMTEDEYNKLIEKHGEESTKKMIEILDNYKGSKGKKYKSDYRAILSWVVDKVVSKSKEASTSKKEYCGKCSNGYIFKPIGDEILRVRCECNKGD</sequence>
<dbReference type="InterPro" id="IPR010056">
    <property type="entry name" value="Phage_rep_org__N"/>
</dbReference>
<dbReference type="PANTHER" id="PTHR37293">
    <property type="entry name" value="PHAGE REPLICATION PROTEIN-RELATED"/>
    <property type="match status" value="1"/>
</dbReference>
<dbReference type="EMBL" id="FRAE01000074">
    <property type="protein sequence ID" value="SHK45968.1"/>
    <property type="molecule type" value="Genomic_DNA"/>
</dbReference>
<evidence type="ECO:0000259" key="1">
    <source>
        <dbReference type="Pfam" id="PF09681"/>
    </source>
</evidence>
<dbReference type="AlphaFoldDB" id="A0A1M6SMZ4"/>
<dbReference type="InterPro" id="IPR053162">
    <property type="entry name" value="DnaD"/>
</dbReference>
<feature type="domain" description="Phage replisome organiser N-terminal" evidence="1">
    <location>
        <begin position="6"/>
        <end position="126"/>
    </location>
</feature>
<gene>
    <name evidence="2" type="ORF">SAMN02744037_02381</name>
</gene>
<dbReference type="Pfam" id="PF09681">
    <property type="entry name" value="Phage_rep_org_N"/>
    <property type="match status" value="1"/>
</dbReference>
<dbReference type="RefSeq" id="WP_072890273.1">
    <property type="nucleotide sequence ID" value="NZ_FRAE01000074.1"/>
</dbReference>